<accession>A0A382Q0W5</accession>
<keyword evidence="1" id="KW-0378">Hydrolase</keyword>
<dbReference type="SUPFAM" id="SSF53474">
    <property type="entry name" value="alpha/beta-Hydrolases"/>
    <property type="match status" value="1"/>
</dbReference>
<dbReference type="Gene3D" id="3.40.50.1820">
    <property type="entry name" value="alpha/beta hydrolase"/>
    <property type="match status" value="1"/>
</dbReference>
<dbReference type="PANTHER" id="PTHR43329">
    <property type="entry name" value="EPOXIDE HYDROLASE"/>
    <property type="match status" value="1"/>
</dbReference>
<dbReference type="InterPro" id="IPR029058">
    <property type="entry name" value="AB_hydrolase_fold"/>
</dbReference>
<evidence type="ECO:0000256" key="1">
    <source>
        <dbReference type="ARBA" id="ARBA00022801"/>
    </source>
</evidence>
<dbReference type="PRINTS" id="PR00111">
    <property type="entry name" value="ABHYDROLASE"/>
</dbReference>
<gene>
    <name evidence="3" type="ORF">METZ01_LOCUS331930</name>
</gene>
<organism evidence="3">
    <name type="scientific">marine metagenome</name>
    <dbReference type="NCBI Taxonomy" id="408172"/>
    <lineage>
        <taxon>unclassified sequences</taxon>
        <taxon>metagenomes</taxon>
        <taxon>ecological metagenomes</taxon>
    </lineage>
</organism>
<dbReference type="PRINTS" id="PR00412">
    <property type="entry name" value="EPOXHYDRLASE"/>
</dbReference>
<sequence>MTFPPVTEHVFKYGDHSTFYLACGPTDGPPVVFVHGWPELSISWRHQLPVMGALGFRAIAPDMRGYGGSSVHPNHEDYAQKHIVADMIGLLDSLKIKAAVWVGHDWGSPVVWNLASHHPERCVAVASLCVPYRTLERGLEACIPLIDRKLYPQSEYPLGQWEYQAFYEENFDAATACFDADPYAAVRALFRSGKPKPPSKTHITARVRTDGGWFGGAKKAPDMLRDDKVLTEADLKGYGDALQRNGFFGPCSY</sequence>
<name>A0A382Q0W5_9ZZZZ</name>
<proteinExistence type="predicted"/>
<feature type="domain" description="AB hydrolase-1" evidence="2">
    <location>
        <begin position="29"/>
        <end position="130"/>
    </location>
</feature>
<evidence type="ECO:0000259" key="2">
    <source>
        <dbReference type="Pfam" id="PF00561"/>
    </source>
</evidence>
<dbReference type="InterPro" id="IPR000639">
    <property type="entry name" value="Epox_hydrolase-like"/>
</dbReference>
<reference evidence="3" key="1">
    <citation type="submission" date="2018-05" db="EMBL/GenBank/DDBJ databases">
        <authorList>
            <person name="Lanie J.A."/>
            <person name="Ng W.-L."/>
            <person name="Kazmierczak K.M."/>
            <person name="Andrzejewski T.M."/>
            <person name="Davidsen T.M."/>
            <person name="Wayne K.J."/>
            <person name="Tettelin H."/>
            <person name="Glass J.I."/>
            <person name="Rusch D."/>
            <person name="Podicherti R."/>
            <person name="Tsui H.-C.T."/>
            <person name="Winkler M.E."/>
        </authorList>
    </citation>
    <scope>NUCLEOTIDE SEQUENCE</scope>
</reference>
<protein>
    <recommendedName>
        <fullName evidence="2">AB hydrolase-1 domain-containing protein</fullName>
    </recommendedName>
</protein>
<dbReference type="InterPro" id="IPR000073">
    <property type="entry name" value="AB_hydrolase_1"/>
</dbReference>
<dbReference type="EMBL" id="UINC01111108">
    <property type="protein sequence ID" value="SVC79076.1"/>
    <property type="molecule type" value="Genomic_DNA"/>
</dbReference>
<feature type="non-terminal residue" evidence="3">
    <location>
        <position position="253"/>
    </location>
</feature>
<dbReference type="Pfam" id="PF00561">
    <property type="entry name" value="Abhydrolase_1"/>
    <property type="match status" value="1"/>
</dbReference>
<dbReference type="GO" id="GO:0016787">
    <property type="term" value="F:hydrolase activity"/>
    <property type="evidence" value="ECO:0007669"/>
    <property type="project" value="UniProtKB-KW"/>
</dbReference>
<evidence type="ECO:0000313" key="3">
    <source>
        <dbReference type="EMBL" id="SVC79076.1"/>
    </source>
</evidence>
<dbReference type="AlphaFoldDB" id="A0A382Q0W5"/>